<dbReference type="Proteomes" id="UP000003460">
    <property type="component" value="Unassembled WGS sequence"/>
</dbReference>
<comment type="caution">
    <text evidence="1">The sequence shown here is derived from an EMBL/GenBank/DDBJ whole genome shotgun (WGS) entry which is preliminary data.</text>
</comment>
<evidence type="ECO:0000313" key="1">
    <source>
        <dbReference type="EMBL" id="EEX71096.1"/>
    </source>
</evidence>
<protein>
    <submittedName>
        <fullName evidence="1">Uncharacterized protein</fullName>
    </submittedName>
</protein>
<gene>
    <name evidence="1" type="ORF">GCWU000325_01834</name>
</gene>
<organism evidence="1 2">
    <name type="scientific">Alloprevotella tannerae ATCC 51259</name>
    <dbReference type="NCBI Taxonomy" id="626522"/>
    <lineage>
        <taxon>Bacteria</taxon>
        <taxon>Pseudomonadati</taxon>
        <taxon>Bacteroidota</taxon>
        <taxon>Bacteroidia</taxon>
        <taxon>Bacteroidales</taxon>
        <taxon>Prevotellaceae</taxon>
        <taxon>Alloprevotella</taxon>
    </lineage>
</organism>
<evidence type="ECO:0000313" key="2">
    <source>
        <dbReference type="Proteomes" id="UP000003460"/>
    </source>
</evidence>
<dbReference type="EMBL" id="ACIJ02000022">
    <property type="protein sequence ID" value="EEX71096.1"/>
    <property type="molecule type" value="Genomic_DNA"/>
</dbReference>
<dbReference type="STRING" id="626522.GCWU000325_01834"/>
<sequence>MDCRNKVVYGLLAANYRLPGRNYRLLRANYRMLAANNGDVCRDT</sequence>
<keyword evidence="2" id="KW-1185">Reference proteome</keyword>
<dbReference type="AlphaFoldDB" id="C9LHY0"/>
<name>C9LHY0_9BACT</name>
<reference evidence="1" key="1">
    <citation type="submission" date="2009-09" db="EMBL/GenBank/DDBJ databases">
        <authorList>
            <person name="Weinstock G."/>
            <person name="Sodergren E."/>
            <person name="Clifton S."/>
            <person name="Fulton L."/>
            <person name="Fulton B."/>
            <person name="Courtney L."/>
            <person name="Fronick C."/>
            <person name="Harrison M."/>
            <person name="Strong C."/>
            <person name="Farmer C."/>
            <person name="Delahaunty K."/>
            <person name="Markovic C."/>
            <person name="Hall O."/>
            <person name="Minx P."/>
            <person name="Tomlinson C."/>
            <person name="Mitreva M."/>
            <person name="Nelson J."/>
            <person name="Hou S."/>
            <person name="Wollam A."/>
            <person name="Pepin K.H."/>
            <person name="Johnson M."/>
            <person name="Bhonagiri V."/>
            <person name="Nash W.E."/>
            <person name="Warren W."/>
            <person name="Chinwalla A."/>
            <person name="Mardis E.R."/>
            <person name="Wilson R.K."/>
        </authorList>
    </citation>
    <scope>NUCLEOTIDE SEQUENCE [LARGE SCALE GENOMIC DNA]</scope>
    <source>
        <strain evidence="1">ATCC 51259</strain>
    </source>
</reference>
<accession>C9LHY0</accession>
<proteinExistence type="predicted"/>
<dbReference type="HOGENOM" id="CLU_3220329_0_0_10"/>